<organism evidence="1 2">
    <name type="scientific">Thiospirillum jenense</name>
    <dbReference type="NCBI Taxonomy" id="1653858"/>
    <lineage>
        <taxon>Bacteria</taxon>
        <taxon>Pseudomonadati</taxon>
        <taxon>Pseudomonadota</taxon>
        <taxon>Gammaproteobacteria</taxon>
        <taxon>Chromatiales</taxon>
        <taxon>Chromatiaceae</taxon>
        <taxon>Thiospirillum</taxon>
    </lineage>
</organism>
<reference evidence="1 2" key="1">
    <citation type="journal article" date="2020" name="Arch. Microbiol.">
        <title>The genome sequence of the giant phototrophic gammaproteobacterium Thiospirillum jenense gives insight into its physiological properties and phylogenetic relationships.</title>
        <authorList>
            <person name="Imhoff J.F."/>
            <person name="Meyer T.E."/>
            <person name="Kyndt J.A."/>
        </authorList>
    </citation>
    <scope>NUCLEOTIDE SEQUENCE [LARGE SCALE GENOMIC DNA]</scope>
    <source>
        <strain evidence="1 2">DSM 216</strain>
    </source>
</reference>
<dbReference type="Proteomes" id="UP000548632">
    <property type="component" value="Unassembled WGS sequence"/>
</dbReference>
<dbReference type="AlphaFoldDB" id="A0A839HJR9"/>
<dbReference type="EMBL" id="JABVCQ010000033">
    <property type="protein sequence ID" value="MBB1127028.1"/>
    <property type="molecule type" value="Genomic_DNA"/>
</dbReference>
<comment type="caution">
    <text evidence="1">The sequence shown here is derived from an EMBL/GenBank/DDBJ whole genome shotgun (WGS) entry which is preliminary data.</text>
</comment>
<sequence>MQITGKIIEILPLKSGTSVRGNQWRCQEYILETTGDYPKKICVTVWGDRIDAFSLQMAQQVAIEIELESREYNGRWYTTVRAYKVRPLELYSDNGAPSGFDNEPPFPDDGMYPF</sequence>
<name>A0A839HJR9_9GAMM</name>
<evidence type="ECO:0000313" key="1">
    <source>
        <dbReference type="EMBL" id="MBB1127028.1"/>
    </source>
</evidence>
<proteinExistence type="predicted"/>
<dbReference type="InterPro" id="IPR021474">
    <property type="entry name" value="DUF3127"/>
</dbReference>
<evidence type="ECO:0000313" key="2">
    <source>
        <dbReference type="Proteomes" id="UP000548632"/>
    </source>
</evidence>
<accession>A0A839HJR9</accession>
<keyword evidence="2" id="KW-1185">Reference proteome</keyword>
<gene>
    <name evidence="1" type="ORF">HUK38_12450</name>
</gene>
<protein>
    <submittedName>
        <fullName evidence="1">DUF3127 domain-containing protein</fullName>
    </submittedName>
</protein>
<dbReference type="Pfam" id="PF11325">
    <property type="entry name" value="DUF3127"/>
    <property type="match status" value="1"/>
</dbReference>